<dbReference type="InterPro" id="IPR036388">
    <property type="entry name" value="WH-like_DNA-bd_sf"/>
</dbReference>
<keyword evidence="3" id="KW-0805">Transcription regulation</keyword>
<protein>
    <submittedName>
        <fullName evidence="9">DNA-binding response regulator</fullName>
    </submittedName>
</protein>
<dbReference type="PANTHER" id="PTHR48111">
    <property type="entry name" value="REGULATOR OF RPOS"/>
    <property type="match status" value="1"/>
</dbReference>
<dbReference type="Gene3D" id="1.10.10.10">
    <property type="entry name" value="Winged helix-like DNA-binding domain superfamily/Winged helix DNA-binding domain"/>
    <property type="match status" value="1"/>
</dbReference>
<dbReference type="CDD" id="cd06170">
    <property type="entry name" value="LuxR_C_like"/>
    <property type="match status" value="1"/>
</dbReference>
<gene>
    <name evidence="9" type="ORF">V4F39_07765</name>
</gene>
<keyword evidence="4 9" id="KW-0238">DNA-binding</keyword>
<dbReference type="InterPro" id="IPR000792">
    <property type="entry name" value="Tscrpt_reg_LuxR_C"/>
</dbReference>
<dbReference type="PRINTS" id="PR00038">
    <property type="entry name" value="HTHLUXR"/>
</dbReference>
<keyword evidence="2" id="KW-0902">Two-component regulatory system</keyword>
<dbReference type="Proteomes" id="UP001336250">
    <property type="component" value="Unassembled WGS sequence"/>
</dbReference>
<dbReference type="GO" id="GO:0000156">
    <property type="term" value="F:phosphorelay response regulator activity"/>
    <property type="evidence" value="ECO:0007669"/>
    <property type="project" value="TreeGrafter"/>
</dbReference>
<dbReference type="InterPro" id="IPR001789">
    <property type="entry name" value="Sig_transdc_resp-reg_receiver"/>
</dbReference>
<dbReference type="InterPro" id="IPR039420">
    <property type="entry name" value="WalR-like"/>
</dbReference>
<dbReference type="RefSeq" id="WP_332288739.1">
    <property type="nucleotide sequence ID" value="NZ_JAZIBG010000019.1"/>
</dbReference>
<feature type="modified residue" description="4-aspartylphosphate" evidence="6">
    <location>
        <position position="63"/>
    </location>
</feature>
<evidence type="ECO:0000256" key="6">
    <source>
        <dbReference type="PROSITE-ProRule" id="PRU00169"/>
    </source>
</evidence>
<dbReference type="SUPFAM" id="SSF52172">
    <property type="entry name" value="CheY-like"/>
    <property type="match status" value="1"/>
</dbReference>
<dbReference type="InterPro" id="IPR016032">
    <property type="entry name" value="Sig_transdc_resp-reg_C-effctor"/>
</dbReference>
<evidence type="ECO:0000256" key="4">
    <source>
        <dbReference type="ARBA" id="ARBA00023125"/>
    </source>
</evidence>
<proteinExistence type="predicted"/>
<dbReference type="PANTHER" id="PTHR48111:SF1">
    <property type="entry name" value="TWO-COMPONENT RESPONSE REGULATOR ORR33"/>
    <property type="match status" value="1"/>
</dbReference>
<accession>A0AAW9QC70</accession>
<organism evidence="9 10">
    <name type="scientific">Aquincola agrisoli</name>
    <dbReference type="NCBI Taxonomy" id="3119538"/>
    <lineage>
        <taxon>Bacteria</taxon>
        <taxon>Pseudomonadati</taxon>
        <taxon>Pseudomonadota</taxon>
        <taxon>Betaproteobacteria</taxon>
        <taxon>Burkholderiales</taxon>
        <taxon>Sphaerotilaceae</taxon>
        <taxon>Aquincola</taxon>
    </lineage>
</organism>
<dbReference type="SUPFAM" id="SSF46894">
    <property type="entry name" value="C-terminal effector domain of the bipartite response regulators"/>
    <property type="match status" value="1"/>
</dbReference>
<dbReference type="Pfam" id="PF00072">
    <property type="entry name" value="Response_reg"/>
    <property type="match status" value="1"/>
</dbReference>
<evidence type="ECO:0000313" key="9">
    <source>
        <dbReference type="EMBL" id="MEF7613803.1"/>
    </source>
</evidence>
<dbReference type="PROSITE" id="PS00622">
    <property type="entry name" value="HTH_LUXR_1"/>
    <property type="match status" value="1"/>
</dbReference>
<dbReference type="Pfam" id="PF00196">
    <property type="entry name" value="GerE"/>
    <property type="match status" value="1"/>
</dbReference>
<dbReference type="GO" id="GO:0032993">
    <property type="term" value="C:protein-DNA complex"/>
    <property type="evidence" value="ECO:0007669"/>
    <property type="project" value="TreeGrafter"/>
</dbReference>
<dbReference type="GO" id="GO:0005829">
    <property type="term" value="C:cytosol"/>
    <property type="evidence" value="ECO:0007669"/>
    <property type="project" value="TreeGrafter"/>
</dbReference>
<dbReference type="GO" id="GO:0006355">
    <property type="term" value="P:regulation of DNA-templated transcription"/>
    <property type="evidence" value="ECO:0007669"/>
    <property type="project" value="InterPro"/>
</dbReference>
<sequence>MKPASEATATDKPVVLVVDDAPSTLGMLRDALEAEGYTVLVAADGEAALECLSWATPDAILLDAMLPGLSGFDTCRRIKANAGLAQIPVVFMTGLTETTHVLEGFAAGGVDYVTKPLRTREVLARLHTHWRNARQARLAREAVDVAGRGVVMLSERLGERQDEARGEAQAAGRRIAWCSPQAQRWLQALGLPPQASCWPAAWAVAPAGEQALPLPAGGHVLMRHVGEVGLGETMLMLELREGTPAARPRVAAAALTAREAEVLSWLAKGKTNRDIAEILGISRHTVSKHLEHLFEKLGVETRSAATALAALHGQA</sequence>
<keyword evidence="10" id="KW-1185">Reference proteome</keyword>
<evidence type="ECO:0000256" key="2">
    <source>
        <dbReference type="ARBA" id="ARBA00023012"/>
    </source>
</evidence>
<feature type="domain" description="HTH luxR-type" evidence="7">
    <location>
        <begin position="248"/>
        <end position="313"/>
    </location>
</feature>
<dbReference type="InterPro" id="IPR011006">
    <property type="entry name" value="CheY-like_superfamily"/>
</dbReference>
<evidence type="ECO:0000256" key="5">
    <source>
        <dbReference type="ARBA" id="ARBA00023163"/>
    </source>
</evidence>
<keyword evidence="1 6" id="KW-0597">Phosphoprotein</keyword>
<dbReference type="AlphaFoldDB" id="A0AAW9QC70"/>
<keyword evidence="5" id="KW-0804">Transcription</keyword>
<evidence type="ECO:0000256" key="1">
    <source>
        <dbReference type="ARBA" id="ARBA00022553"/>
    </source>
</evidence>
<dbReference type="SMART" id="SM00448">
    <property type="entry name" value="REC"/>
    <property type="match status" value="1"/>
</dbReference>
<dbReference type="PROSITE" id="PS50043">
    <property type="entry name" value="HTH_LUXR_2"/>
    <property type="match status" value="1"/>
</dbReference>
<evidence type="ECO:0000256" key="3">
    <source>
        <dbReference type="ARBA" id="ARBA00023015"/>
    </source>
</evidence>
<dbReference type="GO" id="GO:0000976">
    <property type="term" value="F:transcription cis-regulatory region binding"/>
    <property type="evidence" value="ECO:0007669"/>
    <property type="project" value="TreeGrafter"/>
</dbReference>
<feature type="domain" description="Response regulatory" evidence="8">
    <location>
        <begin position="14"/>
        <end position="130"/>
    </location>
</feature>
<comment type="caution">
    <text evidence="9">The sequence shown here is derived from an EMBL/GenBank/DDBJ whole genome shotgun (WGS) entry which is preliminary data.</text>
</comment>
<evidence type="ECO:0000313" key="10">
    <source>
        <dbReference type="Proteomes" id="UP001336250"/>
    </source>
</evidence>
<evidence type="ECO:0000259" key="8">
    <source>
        <dbReference type="PROSITE" id="PS50110"/>
    </source>
</evidence>
<evidence type="ECO:0000259" key="7">
    <source>
        <dbReference type="PROSITE" id="PS50043"/>
    </source>
</evidence>
<dbReference type="SMART" id="SM00421">
    <property type="entry name" value="HTH_LUXR"/>
    <property type="match status" value="1"/>
</dbReference>
<reference evidence="9 10" key="1">
    <citation type="submission" date="2024-02" db="EMBL/GenBank/DDBJ databases">
        <title>Genome sequence of Aquincola sp. MAHUQ-54.</title>
        <authorList>
            <person name="Huq M.A."/>
        </authorList>
    </citation>
    <scope>NUCLEOTIDE SEQUENCE [LARGE SCALE GENOMIC DNA]</scope>
    <source>
        <strain evidence="9 10">MAHUQ-54</strain>
    </source>
</reference>
<dbReference type="PROSITE" id="PS50110">
    <property type="entry name" value="RESPONSE_REGULATORY"/>
    <property type="match status" value="1"/>
</dbReference>
<dbReference type="Gene3D" id="3.40.50.2300">
    <property type="match status" value="1"/>
</dbReference>
<dbReference type="EMBL" id="JAZIBG010000019">
    <property type="protein sequence ID" value="MEF7613803.1"/>
    <property type="molecule type" value="Genomic_DNA"/>
</dbReference>
<name>A0AAW9QC70_9BURK</name>